<dbReference type="SUPFAM" id="SSF56935">
    <property type="entry name" value="Porins"/>
    <property type="match status" value="1"/>
</dbReference>
<evidence type="ECO:0000256" key="5">
    <source>
        <dbReference type="ARBA" id="ARBA00022729"/>
    </source>
</evidence>
<dbReference type="InterPro" id="IPR005017">
    <property type="entry name" value="OMPP1/FadL/TodX"/>
</dbReference>
<comment type="similarity">
    <text evidence="2">Belongs to the OmpP1/FadL family.</text>
</comment>
<evidence type="ECO:0000256" key="7">
    <source>
        <dbReference type="ARBA" id="ARBA00023237"/>
    </source>
</evidence>
<dbReference type="Gene3D" id="2.40.160.60">
    <property type="entry name" value="Outer membrane protein transport protein (OMPP1/FadL/TodX)"/>
    <property type="match status" value="2"/>
</dbReference>
<dbReference type="GO" id="GO:0015483">
    <property type="term" value="F:long-chain fatty acid transporting porin activity"/>
    <property type="evidence" value="ECO:0007669"/>
    <property type="project" value="TreeGrafter"/>
</dbReference>
<dbReference type="GO" id="GO:0009279">
    <property type="term" value="C:cell outer membrane"/>
    <property type="evidence" value="ECO:0007669"/>
    <property type="project" value="UniProtKB-SubCell"/>
</dbReference>
<keyword evidence="6" id="KW-0472">Membrane</keyword>
<comment type="caution">
    <text evidence="9">The sequence shown here is derived from an EMBL/GenBank/DDBJ whole genome shotgun (WGS) entry which is preliminary data.</text>
</comment>
<dbReference type="Proteomes" id="UP000297613">
    <property type="component" value="Unassembled WGS sequence"/>
</dbReference>
<dbReference type="Pfam" id="PF03349">
    <property type="entry name" value="Toluene_X"/>
    <property type="match status" value="1"/>
</dbReference>
<name>A0A6N4QD83_9LEPT</name>
<evidence type="ECO:0000256" key="1">
    <source>
        <dbReference type="ARBA" id="ARBA00004571"/>
    </source>
</evidence>
<gene>
    <name evidence="9" type="ORF">EHQ83_12715</name>
</gene>
<evidence type="ECO:0000256" key="3">
    <source>
        <dbReference type="ARBA" id="ARBA00022452"/>
    </source>
</evidence>
<dbReference type="AlphaFoldDB" id="A0A6N4QD83"/>
<evidence type="ECO:0000256" key="2">
    <source>
        <dbReference type="ARBA" id="ARBA00008163"/>
    </source>
</evidence>
<organism evidence="9 10">
    <name type="scientific">Leptospira yasudae</name>
    <dbReference type="NCBI Taxonomy" id="2202201"/>
    <lineage>
        <taxon>Bacteria</taxon>
        <taxon>Pseudomonadati</taxon>
        <taxon>Spirochaetota</taxon>
        <taxon>Spirochaetia</taxon>
        <taxon>Leptospirales</taxon>
        <taxon>Leptospiraceae</taxon>
        <taxon>Leptospira</taxon>
    </lineage>
</organism>
<keyword evidence="3" id="KW-1134">Transmembrane beta strand</keyword>
<protein>
    <submittedName>
        <fullName evidence="9">Aromatic hydrocarbon degradation protein</fullName>
    </submittedName>
</protein>
<dbReference type="PANTHER" id="PTHR35093:SF8">
    <property type="entry name" value="OUTER MEMBRANE PROTEIN NMB0088-RELATED"/>
    <property type="match status" value="1"/>
</dbReference>
<feature type="region of interest" description="Disordered" evidence="8">
    <location>
        <begin position="81"/>
        <end position="108"/>
    </location>
</feature>
<evidence type="ECO:0000256" key="8">
    <source>
        <dbReference type="SAM" id="MobiDB-lite"/>
    </source>
</evidence>
<evidence type="ECO:0000313" key="10">
    <source>
        <dbReference type="Proteomes" id="UP000297613"/>
    </source>
</evidence>
<reference evidence="9 10" key="1">
    <citation type="journal article" date="2019" name="PLoS Negl. Trop. Dis.">
        <title>Revisiting the worldwide diversity of Leptospira species in the environment.</title>
        <authorList>
            <person name="Vincent A.T."/>
            <person name="Schiettekatte O."/>
            <person name="Bourhy P."/>
            <person name="Veyrier F.J."/>
            <person name="Picardeau M."/>
        </authorList>
    </citation>
    <scope>NUCLEOTIDE SEQUENCE [LARGE SCALE GENOMIC DNA]</scope>
    <source>
        <strain evidence="9 10">201702445</strain>
    </source>
</reference>
<dbReference type="RefSeq" id="WP_135572376.1">
    <property type="nucleotide sequence ID" value="NZ_RQGK01000073.1"/>
</dbReference>
<proteinExistence type="inferred from homology"/>
<dbReference type="PANTHER" id="PTHR35093">
    <property type="entry name" value="OUTER MEMBRANE PROTEIN NMB0088-RELATED"/>
    <property type="match status" value="1"/>
</dbReference>
<dbReference type="EMBL" id="RQGM01000048">
    <property type="protein sequence ID" value="TGL83456.1"/>
    <property type="molecule type" value="Genomic_DNA"/>
</dbReference>
<sequence length="507" mass="56045">MKILKLKRTFGIGLLLGIGFAKEIKAGSYGDIYGAHPGAAGMGSAVTAIVNNSSAVFYNPAGLGRLSEGDLILASIEKEARTNGAENPENKDAPPAIPPNADPAAVDPATQPIVATGPWYKRLWADTKEGFTKDVLKYKPLNRPERNVHEVSFQYHYANPTSHTTAPRNQNITKIRDSFVGLGLTLNLNDMFDLGRGLRFGINALVPGSGNLLTLNDQNPTVPRYLQQGISNERPTIMGGLGLEIWKDRLFAGIGFTATAGGTGSILMKDVPISPDPVSANSQVILTVKPLVNPTYGLQFTYGKFSLGASYKRETVAQIDPVPARAQTTLLGIQLDFDLAILDGFNPRVFSYGIAFRPNDRLVLSFDANREIWSQFKMSRIKQKYSEAFYLHDTTNFRIGAEYSLFKFLKTRVGFATKPTPLPAMPGANNWMDSDRNIFSLGFSYIFSPTTFRFMNRLRKPIIFDVVIENHQLKAMEVHKYAPTERNPNYSYGGYIWTIGVSMTLFF</sequence>
<evidence type="ECO:0000256" key="6">
    <source>
        <dbReference type="ARBA" id="ARBA00023136"/>
    </source>
</evidence>
<accession>A0A6N4QD83</accession>
<evidence type="ECO:0000256" key="4">
    <source>
        <dbReference type="ARBA" id="ARBA00022692"/>
    </source>
</evidence>
<keyword evidence="7" id="KW-0998">Cell outer membrane</keyword>
<evidence type="ECO:0000313" key="9">
    <source>
        <dbReference type="EMBL" id="TGL83456.1"/>
    </source>
</evidence>
<keyword evidence="4" id="KW-0812">Transmembrane</keyword>
<keyword evidence="5" id="KW-0732">Signal</keyword>
<comment type="subcellular location">
    <subcellularLocation>
        <location evidence="1">Cell outer membrane</location>
        <topology evidence="1">Multi-pass membrane protein</topology>
    </subcellularLocation>
</comment>